<reference evidence="2 3" key="1">
    <citation type="submission" date="2018-03" db="EMBL/GenBank/DDBJ databases">
        <title>Marinobacter brunus sp. nov., a marine bacterium of Gamma-proteobacteria isolated from the surface seawater of the South China Sea.</title>
        <authorList>
            <person name="Cheng H."/>
            <person name="Wu Y.-H."/>
            <person name="Xamxidin M."/>
            <person name="Xu X.-W."/>
        </authorList>
    </citation>
    <scope>NUCLEOTIDE SEQUENCE [LARGE SCALE GENOMIC DNA]</scope>
    <source>
        <strain evidence="2 3">NH169-3</strain>
    </source>
</reference>
<dbReference type="InterPro" id="IPR016875">
    <property type="entry name" value="UCP028200"/>
</dbReference>
<name>A0A2T1KM48_9GAMM</name>
<accession>A0A2T1KM48</accession>
<organism evidence="2 3">
    <name type="scientific">Marinobacter fuscus</name>
    <dbReference type="NCBI Taxonomy" id="2109942"/>
    <lineage>
        <taxon>Bacteria</taxon>
        <taxon>Pseudomonadati</taxon>
        <taxon>Pseudomonadota</taxon>
        <taxon>Gammaproteobacteria</taxon>
        <taxon>Pseudomonadales</taxon>
        <taxon>Marinobacteraceae</taxon>
        <taxon>Marinobacter</taxon>
    </lineage>
</organism>
<dbReference type="AlphaFoldDB" id="A0A2T1KM48"/>
<dbReference type="PIRSF" id="PIRSF028200">
    <property type="entry name" value="UCP028200"/>
    <property type="match status" value="1"/>
</dbReference>
<dbReference type="OrthoDB" id="5767052at2"/>
<protein>
    <submittedName>
        <fullName evidence="2">DUF3549 domain-containing protein</fullName>
    </submittedName>
</protein>
<keyword evidence="1" id="KW-0175">Coiled coil</keyword>
<keyword evidence="3" id="KW-1185">Reference proteome</keyword>
<dbReference type="Pfam" id="PF19795">
    <property type="entry name" value="DUF6279"/>
    <property type="match status" value="1"/>
</dbReference>
<evidence type="ECO:0000256" key="1">
    <source>
        <dbReference type="SAM" id="Coils"/>
    </source>
</evidence>
<sequence>MDDPLQSSRRPIFGLLALVLLLAGCSSTTMAYRYADWGIVWWVEDYITLTSEQKSRLNSDLEDLRQWHCTAELPRYQSWLADLTSGLSAGPPSPDDVQSHQQQALAFIPELLTRATPIATRLLASLDHEQVQELARNMQEKQQELEQELLQGSRAEAAQARAERAAERLERWLGDLNTEQRDIISDWSANRGQQTEIWLHSRRNWQLALLDALEFRQSPEFENRIEELLLHSDRFRGEEYRAMMAESQHAMAALIHSVINAGDREQRNHLLAKASELRGDFASLTCS</sequence>
<comment type="caution">
    <text evidence="2">The sequence shown here is derived from an EMBL/GenBank/DDBJ whole genome shotgun (WGS) entry which is preliminary data.</text>
</comment>
<dbReference type="EMBL" id="PXNP01000023">
    <property type="protein sequence ID" value="PSF10702.1"/>
    <property type="molecule type" value="Genomic_DNA"/>
</dbReference>
<dbReference type="RefSeq" id="WP_106761903.1">
    <property type="nucleotide sequence ID" value="NZ_PXNP01000023.1"/>
</dbReference>
<proteinExistence type="predicted"/>
<feature type="coiled-coil region" evidence="1">
    <location>
        <begin position="128"/>
        <end position="175"/>
    </location>
</feature>
<evidence type="ECO:0000313" key="3">
    <source>
        <dbReference type="Proteomes" id="UP000239866"/>
    </source>
</evidence>
<dbReference type="Proteomes" id="UP000239866">
    <property type="component" value="Unassembled WGS sequence"/>
</dbReference>
<evidence type="ECO:0000313" key="2">
    <source>
        <dbReference type="EMBL" id="PSF10702.1"/>
    </source>
</evidence>
<gene>
    <name evidence="2" type="ORF">C7H09_07120</name>
</gene>